<comment type="caution">
    <text evidence="1">The sequence shown here is derived from an EMBL/GenBank/DDBJ whole genome shotgun (WGS) entry which is preliminary data.</text>
</comment>
<dbReference type="RefSeq" id="WP_425344723.1">
    <property type="nucleotide sequence ID" value="NZ_JBGUBD010000003.1"/>
</dbReference>
<accession>A0ABV4U4H8</accession>
<proteinExistence type="predicted"/>
<sequence>MTDQSSPQGDEANPLQGYYEWQITTLMLAYDLTDPIPQGDDGDMAEHRRKAIEQELGELVRNLLPQEYLENPERDFPPEVMMAITRATLRRAMEIAQL</sequence>
<reference evidence="1 2" key="1">
    <citation type="submission" date="2024-08" db="EMBL/GenBank/DDBJ databases">
        <title>Whole-genome sequencing of halo(alkali)philic microorganisms from hypersaline lakes.</title>
        <authorList>
            <person name="Sorokin D.Y."/>
            <person name="Merkel A.Y."/>
            <person name="Messina E."/>
            <person name="Yakimov M."/>
        </authorList>
    </citation>
    <scope>NUCLEOTIDE SEQUENCE [LARGE SCALE GENOMIC DNA]</scope>
    <source>
        <strain evidence="1 2">AB-hyl4</strain>
    </source>
</reference>
<gene>
    <name evidence="1" type="ORF">ACERK3_05760</name>
</gene>
<dbReference type="Proteomes" id="UP001575105">
    <property type="component" value="Unassembled WGS sequence"/>
</dbReference>
<protein>
    <submittedName>
        <fullName evidence="1">Uncharacterized protein</fullName>
    </submittedName>
</protein>
<keyword evidence="2" id="KW-1185">Reference proteome</keyword>
<dbReference type="EMBL" id="JBGUBD010000003">
    <property type="protein sequence ID" value="MFA9477798.1"/>
    <property type="molecule type" value="Genomic_DNA"/>
</dbReference>
<evidence type="ECO:0000313" key="2">
    <source>
        <dbReference type="Proteomes" id="UP001575105"/>
    </source>
</evidence>
<evidence type="ECO:0000313" key="1">
    <source>
        <dbReference type="EMBL" id="MFA9477798.1"/>
    </source>
</evidence>
<organism evidence="1 2">
    <name type="scientific">Natronomicrosphaera hydrolytica</name>
    <dbReference type="NCBI Taxonomy" id="3242702"/>
    <lineage>
        <taxon>Bacteria</taxon>
        <taxon>Pseudomonadati</taxon>
        <taxon>Planctomycetota</taxon>
        <taxon>Phycisphaerae</taxon>
        <taxon>Phycisphaerales</taxon>
        <taxon>Phycisphaeraceae</taxon>
        <taxon>Natronomicrosphaera</taxon>
    </lineage>
</organism>
<name>A0ABV4U4H8_9BACT</name>